<dbReference type="RefSeq" id="WP_136451696.1">
    <property type="nucleotide sequence ID" value="NZ_SSTI01000007.1"/>
</dbReference>
<proteinExistence type="predicted"/>
<evidence type="ECO:0000313" key="2">
    <source>
        <dbReference type="EMBL" id="THG39664.1"/>
    </source>
</evidence>
<evidence type="ECO:0000256" key="1">
    <source>
        <dbReference type="SAM" id="MobiDB-lite"/>
    </source>
</evidence>
<protein>
    <submittedName>
        <fullName evidence="2">DUF2934 domain-containing protein</fullName>
    </submittedName>
</protein>
<sequence length="101" mass="11012">MADDREELIRQRAYRIWQEEGEPEGRAHDHWSRAEREHAPAASEEDALLPGTAADLPFGEPADTGVEDRAVAAPASTNPVSTESSPARKPRRGKGLIKAVT</sequence>
<reference evidence="2 3" key="1">
    <citation type="submission" date="2019-04" db="EMBL/GenBank/DDBJ databases">
        <title>Microbes associate with the intestines of laboratory mice.</title>
        <authorList>
            <person name="Navarre W."/>
            <person name="Wong E."/>
            <person name="Huang K.C."/>
            <person name="Tropini C."/>
            <person name="Ng K."/>
            <person name="Yu B."/>
        </authorList>
    </citation>
    <scope>NUCLEOTIDE SEQUENCE [LARGE SCALE GENOMIC DNA]</scope>
    <source>
        <strain evidence="2 3">NM83_B4-11</strain>
    </source>
</reference>
<evidence type="ECO:0000313" key="3">
    <source>
        <dbReference type="Proteomes" id="UP000308038"/>
    </source>
</evidence>
<dbReference type="EMBL" id="SSTI01000007">
    <property type="protein sequence ID" value="THG39664.1"/>
    <property type="molecule type" value="Genomic_DNA"/>
</dbReference>
<comment type="caution">
    <text evidence="2">The sequence shown here is derived from an EMBL/GenBank/DDBJ whole genome shotgun (WGS) entry which is preliminary data.</text>
</comment>
<accession>A0ABY2QGT0</accession>
<organism evidence="2 3">
    <name type="scientific">Sphingomonas olei</name>
    <dbReference type="NCBI Taxonomy" id="1886787"/>
    <lineage>
        <taxon>Bacteria</taxon>
        <taxon>Pseudomonadati</taxon>
        <taxon>Pseudomonadota</taxon>
        <taxon>Alphaproteobacteria</taxon>
        <taxon>Sphingomonadales</taxon>
        <taxon>Sphingomonadaceae</taxon>
        <taxon>Sphingomonas</taxon>
    </lineage>
</organism>
<feature type="compositionally biased region" description="Basic and acidic residues" evidence="1">
    <location>
        <begin position="23"/>
        <end position="39"/>
    </location>
</feature>
<name>A0ABY2QGT0_9SPHN</name>
<feature type="region of interest" description="Disordered" evidence="1">
    <location>
        <begin position="15"/>
        <end position="101"/>
    </location>
</feature>
<feature type="compositionally biased region" description="Polar residues" evidence="1">
    <location>
        <begin position="75"/>
        <end position="85"/>
    </location>
</feature>
<gene>
    <name evidence="2" type="ORF">E5988_10895</name>
</gene>
<dbReference type="Proteomes" id="UP000308038">
    <property type="component" value="Unassembled WGS sequence"/>
</dbReference>
<dbReference type="InterPro" id="IPR021327">
    <property type="entry name" value="DUF2934"/>
</dbReference>
<keyword evidence="3" id="KW-1185">Reference proteome</keyword>
<dbReference type="Pfam" id="PF11154">
    <property type="entry name" value="DUF2934"/>
    <property type="match status" value="1"/>
</dbReference>